<accession>A0AAN7S1L1</accession>
<dbReference type="AlphaFoldDB" id="A0AAN7S1L1"/>
<comment type="caution">
    <text evidence="2">The sequence shown here is derived from an EMBL/GenBank/DDBJ whole genome shotgun (WGS) entry which is preliminary data.</text>
</comment>
<evidence type="ECO:0000313" key="2">
    <source>
        <dbReference type="EMBL" id="KAK4828859.1"/>
    </source>
</evidence>
<keyword evidence="3" id="KW-1185">Reference proteome</keyword>
<evidence type="ECO:0000256" key="1">
    <source>
        <dbReference type="SAM" id="MobiDB-lite"/>
    </source>
</evidence>
<dbReference type="EMBL" id="JAUNZN010000001">
    <property type="protein sequence ID" value="KAK4828859.1"/>
    <property type="molecule type" value="Genomic_DNA"/>
</dbReference>
<dbReference type="Proteomes" id="UP001333110">
    <property type="component" value="Unassembled WGS sequence"/>
</dbReference>
<evidence type="ECO:0000313" key="3">
    <source>
        <dbReference type="Proteomes" id="UP001333110"/>
    </source>
</evidence>
<protein>
    <submittedName>
        <fullName evidence="2">Uncharacterized protein</fullName>
    </submittedName>
</protein>
<reference evidence="2 3" key="1">
    <citation type="journal article" date="2023" name="J. Hered.">
        <title>Chromosome-level genome of the wood stork (Mycteria americana) provides insight into avian chromosome evolution.</title>
        <authorList>
            <person name="Flamio R. Jr."/>
            <person name="Ramstad K.M."/>
        </authorList>
    </citation>
    <scope>NUCLEOTIDE SEQUENCE [LARGE SCALE GENOMIC DNA]</scope>
    <source>
        <strain evidence="2">JAX WOST 10</strain>
    </source>
</reference>
<gene>
    <name evidence="2" type="ORF">QYF61_000987</name>
</gene>
<proteinExistence type="predicted"/>
<organism evidence="2 3">
    <name type="scientific">Mycteria americana</name>
    <name type="common">Wood stork</name>
    <dbReference type="NCBI Taxonomy" id="33587"/>
    <lineage>
        <taxon>Eukaryota</taxon>
        <taxon>Metazoa</taxon>
        <taxon>Chordata</taxon>
        <taxon>Craniata</taxon>
        <taxon>Vertebrata</taxon>
        <taxon>Euteleostomi</taxon>
        <taxon>Archelosauria</taxon>
        <taxon>Archosauria</taxon>
        <taxon>Dinosauria</taxon>
        <taxon>Saurischia</taxon>
        <taxon>Theropoda</taxon>
        <taxon>Coelurosauria</taxon>
        <taxon>Aves</taxon>
        <taxon>Neognathae</taxon>
        <taxon>Neoaves</taxon>
        <taxon>Aequornithes</taxon>
        <taxon>Ciconiiformes</taxon>
        <taxon>Ciconiidae</taxon>
        <taxon>Mycteria</taxon>
    </lineage>
</organism>
<sequence length="148" mass="17071">MLAGPDPLVILYVPCDSTQDDLLHQLPRHREGNRKQNHRITESYRLEKTFKIIESNHKPNTAKNHHYTMSLSTSSKRPLNTSRDGDSTTSLGSLFQCLITLSVKKNFLISSLNLPWRNLRRNVGMTWRNVRRNDVEHLPISKGQLINT</sequence>
<name>A0AAN7S1L1_MYCAM</name>
<feature type="region of interest" description="Disordered" evidence="1">
    <location>
        <begin position="59"/>
        <end position="85"/>
    </location>
</feature>